<dbReference type="Proteomes" id="UP000011096">
    <property type="component" value="Unassembled WGS sequence"/>
</dbReference>
<dbReference type="InParanoid" id="A0A7J6IU93"/>
<sequence length="222" mass="24375">MEPTTEPQHFLLLDRDHVEDAIIVNLAKRGDITPLYSISHNSKMTKMEIRRIKCDAMSTEHRPIGTVKLRTIPPRIDLSVRGVAFKMARKHPLSSTLGFRFLGAGEMCWEQNKKGRGMRLVDFNGKIQAHFRPRMHVASHVNTASAAGGGGGGGEDEKSGRSSPGHKPGWGPGFELHATKLADLDLDLIVTTGLAAAEYRRQLDDDWDQAAGEELDKARGGS</sequence>
<dbReference type="GeneID" id="43620549"/>
<protein>
    <submittedName>
        <fullName evidence="2">Uncharacterized protein</fullName>
    </submittedName>
</protein>
<comment type="caution">
    <text evidence="2">The sequence shown here is derived from an EMBL/GenBank/DDBJ whole genome shotgun (WGS) entry which is preliminary data.</text>
</comment>
<accession>A0A7J6IU93</accession>
<gene>
    <name evidence="2" type="ORF">CGGC5_v012883</name>
</gene>
<name>A0A7J6IU93_COLFN</name>
<reference evidence="2 3" key="2">
    <citation type="submission" date="2020-04" db="EMBL/GenBank/DDBJ databases">
        <title>Genome sequencing and assembly of multiple isolates from the Colletotrichum gloeosporioides species complex.</title>
        <authorList>
            <person name="Gan P."/>
            <person name="Shirasu K."/>
        </authorList>
    </citation>
    <scope>NUCLEOTIDE SEQUENCE [LARGE SCALE GENOMIC DNA]</scope>
    <source>
        <strain evidence="2 3">Nara gc5</strain>
    </source>
</reference>
<dbReference type="AlphaFoldDB" id="A0A7J6IU93"/>
<dbReference type="RefSeq" id="XP_031884407.1">
    <property type="nucleotide sequence ID" value="XM_032036555.1"/>
</dbReference>
<evidence type="ECO:0000256" key="1">
    <source>
        <dbReference type="SAM" id="MobiDB-lite"/>
    </source>
</evidence>
<organism evidence="2 3">
    <name type="scientific">Colletotrichum fructicola (strain Nara gc5)</name>
    <name type="common">Anthracnose fungus</name>
    <name type="synonym">Colletotrichum gloeosporioides (strain Nara gc5)</name>
    <dbReference type="NCBI Taxonomy" id="1213859"/>
    <lineage>
        <taxon>Eukaryota</taxon>
        <taxon>Fungi</taxon>
        <taxon>Dikarya</taxon>
        <taxon>Ascomycota</taxon>
        <taxon>Pezizomycotina</taxon>
        <taxon>Sordariomycetes</taxon>
        <taxon>Hypocreomycetidae</taxon>
        <taxon>Glomerellales</taxon>
        <taxon>Glomerellaceae</taxon>
        <taxon>Colletotrichum</taxon>
        <taxon>Colletotrichum gloeosporioides species complex</taxon>
    </lineage>
</organism>
<dbReference type="OrthoDB" id="4725912at2759"/>
<proteinExistence type="predicted"/>
<evidence type="ECO:0000313" key="3">
    <source>
        <dbReference type="Proteomes" id="UP000011096"/>
    </source>
</evidence>
<dbReference type="EMBL" id="ANPB02000007">
    <property type="protein sequence ID" value="KAF4479623.1"/>
    <property type="molecule type" value="Genomic_DNA"/>
</dbReference>
<keyword evidence="3" id="KW-1185">Reference proteome</keyword>
<reference evidence="2 3" key="1">
    <citation type="submission" date="2012-08" db="EMBL/GenBank/DDBJ databases">
        <authorList>
            <person name="Gan P.H.P."/>
            <person name="Ikeda K."/>
            <person name="Irieda H."/>
            <person name="Narusaka M."/>
            <person name="O'Connell R.J."/>
            <person name="Narusaka Y."/>
            <person name="Takano Y."/>
            <person name="Kubo Y."/>
            <person name="Shirasu K."/>
        </authorList>
    </citation>
    <scope>NUCLEOTIDE SEQUENCE [LARGE SCALE GENOMIC DNA]</scope>
    <source>
        <strain evidence="2 3">Nara gc5</strain>
    </source>
</reference>
<feature type="region of interest" description="Disordered" evidence="1">
    <location>
        <begin position="143"/>
        <end position="174"/>
    </location>
</feature>
<evidence type="ECO:0000313" key="2">
    <source>
        <dbReference type="EMBL" id="KAF4479623.1"/>
    </source>
</evidence>